<name>A0A2H0YU31_9BACT</name>
<dbReference type="PANTHER" id="PTHR33969">
    <property type="entry name" value="SEGREGATION AND CONDENSATION PROTEIN A"/>
    <property type="match status" value="1"/>
</dbReference>
<dbReference type="Pfam" id="PF02616">
    <property type="entry name" value="SMC_ScpA"/>
    <property type="match status" value="2"/>
</dbReference>
<dbReference type="PANTHER" id="PTHR33969:SF2">
    <property type="entry name" value="SEGREGATION AND CONDENSATION PROTEIN A"/>
    <property type="match status" value="1"/>
</dbReference>
<dbReference type="Proteomes" id="UP000228711">
    <property type="component" value="Unassembled WGS sequence"/>
</dbReference>
<protein>
    <recommendedName>
        <fullName evidence="1">Segregation and condensation protein A</fullName>
    </recommendedName>
</protein>
<evidence type="ECO:0000256" key="1">
    <source>
        <dbReference type="ARBA" id="ARBA00044777"/>
    </source>
</evidence>
<proteinExistence type="predicted"/>
<dbReference type="InterPro" id="IPR023093">
    <property type="entry name" value="ScpA-like_C"/>
</dbReference>
<evidence type="ECO:0000313" key="2">
    <source>
        <dbReference type="EMBL" id="PIS41960.1"/>
    </source>
</evidence>
<dbReference type="Gene3D" id="1.10.10.580">
    <property type="entry name" value="Structural maintenance of chromosome 1. Chain E"/>
    <property type="match status" value="1"/>
</dbReference>
<accession>A0A2H0YU31</accession>
<dbReference type="EMBL" id="PEXV01000010">
    <property type="protein sequence ID" value="PIS41960.1"/>
    <property type="molecule type" value="Genomic_DNA"/>
</dbReference>
<organism evidence="2 3">
    <name type="scientific">Candidatus Kerfeldbacteria bacterium CG08_land_8_20_14_0_20_42_7</name>
    <dbReference type="NCBI Taxonomy" id="2014245"/>
    <lineage>
        <taxon>Bacteria</taxon>
        <taxon>Candidatus Kerfeldiibacteriota</taxon>
    </lineage>
</organism>
<gene>
    <name evidence="2" type="ORF">COT25_00300</name>
</gene>
<reference evidence="3" key="1">
    <citation type="submission" date="2017-09" db="EMBL/GenBank/DDBJ databases">
        <title>Depth-based differentiation of microbial function through sediment-hosted aquifers and enrichment of novel symbionts in the deep terrestrial subsurface.</title>
        <authorList>
            <person name="Probst A.J."/>
            <person name="Ladd B."/>
            <person name="Jarett J.K."/>
            <person name="Geller-Mcgrath D.E."/>
            <person name="Sieber C.M.K."/>
            <person name="Emerson J.B."/>
            <person name="Anantharaman K."/>
            <person name="Thomas B.C."/>
            <person name="Malmstrom R."/>
            <person name="Stieglmeier M."/>
            <person name="Klingl A."/>
            <person name="Woyke T."/>
            <person name="Ryan C.M."/>
            <person name="Banfield J.F."/>
        </authorList>
    </citation>
    <scope>NUCLEOTIDE SEQUENCE [LARGE SCALE GENOMIC DNA]</scope>
</reference>
<dbReference type="InterPro" id="IPR003768">
    <property type="entry name" value="ScpA"/>
</dbReference>
<dbReference type="Gene3D" id="6.10.250.2410">
    <property type="match status" value="1"/>
</dbReference>
<sequence length="233" mass="26659">MEKIQVEQFEGPLELLLELIESEKLLITDISLSKVTEQYLRHLSELAERNPDELADFLVIASKLLLIKSRVLLPELTIDDEDEPDLALQLKMYKEYYNASKILLGILGAHAFSFPRLKPAVSITPVFNPPKNLTSNSLADFFRGVLKDIEPIVGLPRDIVRRTVSMQEKISNIQRQISQQATLQFSNMLKESKSKMEVIVTFLALLELVKQRTIVVRQESIFEEIYVESTETN</sequence>
<evidence type="ECO:0000313" key="3">
    <source>
        <dbReference type="Proteomes" id="UP000228711"/>
    </source>
</evidence>
<comment type="caution">
    <text evidence="2">The sequence shown here is derived from an EMBL/GenBank/DDBJ whole genome shotgun (WGS) entry which is preliminary data.</text>
</comment>
<dbReference type="AlphaFoldDB" id="A0A2H0YU31"/>